<dbReference type="GO" id="GO:0010088">
    <property type="term" value="P:phloem development"/>
    <property type="evidence" value="ECO:0007669"/>
    <property type="project" value="InterPro"/>
</dbReference>
<keyword evidence="3" id="KW-1185">Reference proteome</keyword>
<evidence type="ECO:0000259" key="1">
    <source>
        <dbReference type="Pfam" id="PF14576"/>
    </source>
</evidence>
<proteinExistence type="predicted"/>
<evidence type="ECO:0000313" key="3">
    <source>
        <dbReference type="Proteomes" id="UP001163823"/>
    </source>
</evidence>
<protein>
    <submittedName>
        <fullName evidence="2">Protein SIEVE ELEMENT OCCLUSION B-like</fullName>
    </submittedName>
</protein>
<dbReference type="AlphaFoldDB" id="A0AAD7QEB2"/>
<dbReference type="Pfam" id="PF14576">
    <property type="entry name" value="SEO_N"/>
    <property type="match status" value="1"/>
</dbReference>
<comment type="caution">
    <text evidence="2">The sequence shown here is derived from an EMBL/GenBank/DDBJ whole genome shotgun (WGS) entry which is preliminary data.</text>
</comment>
<dbReference type="KEGG" id="qsa:O6P43_003273"/>
<reference evidence="2" key="1">
    <citation type="journal article" date="2023" name="Science">
        <title>Elucidation of the pathway for biosynthesis of saponin adjuvants from the soapbark tree.</title>
        <authorList>
            <person name="Reed J."/>
            <person name="Orme A."/>
            <person name="El-Demerdash A."/>
            <person name="Owen C."/>
            <person name="Martin L.B.B."/>
            <person name="Misra R.C."/>
            <person name="Kikuchi S."/>
            <person name="Rejzek M."/>
            <person name="Martin A.C."/>
            <person name="Harkess A."/>
            <person name="Leebens-Mack J."/>
            <person name="Louveau T."/>
            <person name="Stephenson M.J."/>
            <person name="Osbourn A."/>
        </authorList>
    </citation>
    <scope>NUCLEOTIDE SEQUENCE</scope>
    <source>
        <strain evidence="2">S10</strain>
    </source>
</reference>
<dbReference type="InterPro" id="IPR027942">
    <property type="entry name" value="SEO_N"/>
</dbReference>
<accession>A0AAD7QEB2</accession>
<dbReference type="Proteomes" id="UP001163823">
    <property type="component" value="Chromosome 2"/>
</dbReference>
<organism evidence="2 3">
    <name type="scientific">Quillaja saponaria</name>
    <name type="common">Soap bark tree</name>
    <dbReference type="NCBI Taxonomy" id="32244"/>
    <lineage>
        <taxon>Eukaryota</taxon>
        <taxon>Viridiplantae</taxon>
        <taxon>Streptophyta</taxon>
        <taxon>Embryophyta</taxon>
        <taxon>Tracheophyta</taxon>
        <taxon>Spermatophyta</taxon>
        <taxon>Magnoliopsida</taxon>
        <taxon>eudicotyledons</taxon>
        <taxon>Gunneridae</taxon>
        <taxon>Pentapetalae</taxon>
        <taxon>rosids</taxon>
        <taxon>fabids</taxon>
        <taxon>Fabales</taxon>
        <taxon>Quillajaceae</taxon>
        <taxon>Quillaja</taxon>
    </lineage>
</organism>
<name>A0AAD7QEB2_QUISA</name>
<dbReference type="PANTHER" id="PTHR33232:SF18">
    <property type="entry name" value="PROTEIN SIEVE ELEMENT OCCLUSION B-LIKE"/>
    <property type="match status" value="1"/>
</dbReference>
<feature type="domain" description="Sieve element occlusion N-terminal" evidence="1">
    <location>
        <begin position="106"/>
        <end position="283"/>
    </location>
</feature>
<gene>
    <name evidence="2" type="ORF">O6P43_003273</name>
</gene>
<dbReference type="PANTHER" id="PTHR33232">
    <property type="entry name" value="PROTEIN SIEVE ELEMENT OCCLUSION B-LIKE"/>
    <property type="match status" value="1"/>
</dbReference>
<evidence type="ECO:0000313" key="2">
    <source>
        <dbReference type="EMBL" id="KAJ7979931.1"/>
    </source>
</evidence>
<sequence>MSSFNETNVLKELLVEAPHQQQQLQHADHQAALINPFHIADEELLNLIYGYYVHSTDDQKPVDLVLLFGLVQSILKHSIHVVDTLCWALVLEQPNCNLMTGFHHPFSCRPVSEEEAHRTTISILNKLKNYSWEAKAILTLGAFAVEYGEFALLAEVQSSDHLAKLLATLTQISRITFAKQFTTRPLLQQRLSILKELNDLINLTLQVIDAIFELERLSRLLEIHEAPSLSGDLEQIPVDVYWAIITIVVSATQFNGLTCDVGYKQELSYYAQRLSNILSKLTRLREIRNYYADQWIGEHHSRP</sequence>
<dbReference type="EMBL" id="JARAOO010000002">
    <property type="protein sequence ID" value="KAJ7979931.1"/>
    <property type="molecule type" value="Genomic_DNA"/>
</dbReference>
<dbReference type="InterPro" id="IPR039299">
    <property type="entry name" value="SEOA"/>
</dbReference>